<keyword evidence="3" id="KW-1185">Reference proteome</keyword>
<organism evidence="2 3">
    <name type="scientific">Pleurodeles waltl</name>
    <name type="common">Iberian ribbed newt</name>
    <dbReference type="NCBI Taxonomy" id="8319"/>
    <lineage>
        <taxon>Eukaryota</taxon>
        <taxon>Metazoa</taxon>
        <taxon>Chordata</taxon>
        <taxon>Craniata</taxon>
        <taxon>Vertebrata</taxon>
        <taxon>Euteleostomi</taxon>
        <taxon>Amphibia</taxon>
        <taxon>Batrachia</taxon>
        <taxon>Caudata</taxon>
        <taxon>Salamandroidea</taxon>
        <taxon>Salamandridae</taxon>
        <taxon>Pleurodelinae</taxon>
        <taxon>Pleurodeles</taxon>
    </lineage>
</organism>
<gene>
    <name evidence="2" type="ORF">NDU88_008762</name>
</gene>
<comment type="caution">
    <text evidence="2">The sequence shown here is derived from an EMBL/GenBank/DDBJ whole genome shotgun (WGS) entry which is preliminary data.</text>
</comment>
<name>A0AAV7NWZ9_PLEWA</name>
<dbReference type="EMBL" id="JANPWB010000012">
    <property type="protein sequence ID" value="KAJ1120600.1"/>
    <property type="molecule type" value="Genomic_DNA"/>
</dbReference>
<feature type="region of interest" description="Disordered" evidence="1">
    <location>
        <begin position="67"/>
        <end position="113"/>
    </location>
</feature>
<proteinExistence type="predicted"/>
<dbReference type="Proteomes" id="UP001066276">
    <property type="component" value="Chromosome 8"/>
</dbReference>
<evidence type="ECO:0000313" key="3">
    <source>
        <dbReference type="Proteomes" id="UP001066276"/>
    </source>
</evidence>
<sequence length="113" mass="13366">MKARRLVETARHLVETARRLVETARRLVETARRLVETARHLVVKARRLVILVSYYSTFLVGKFQKSSRGRGKETMVIKKRRQQRDLRSVKQQVEENEKEDWQRAGEETVAYAK</sequence>
<evidence type="ECO:0000256" key="1">
    <source>
        <dbReference type="SAM" id="MobiDB-lite"/>
    </source>
</evidence>
<dbReference type="AlphaFoldDB" id="A0AAV7NWZ9"/>
<feature type="compositionally biased region" description="Basic and acidic residues" evidence="1">
    <location>
        <begin position="83"/>
        <end position="106"/>
    </location>
</feature>
<protein>
    <submittedName>
        <fullName evidence="2">Uncharacterized protein</fullName>
    </submittedName>
</protein>
<reference evidence="2" key="1">
    <citation type="journal article" date="2022" name="bioRxiv">
        <title>Sequencing and chromosome-scale assembly of the giantPleurodeles waltlgenome.</title>
        <authorList>
            <person name="Brown T."/>
            <person name="Elewa A."/>
            <person name="Iarovenko S."/>
            <person name="Subramanian E."/>
            <person name="Araus A.J."/>
            <person name="Petzold A."/>
            <person name="Susuki M."/>
            <person name="Suzuki K.-i.T."/>
            <person name="Hayashi T."/>
            <person name="Toyoda A."/>
            <person name="Oliveira C."/>
            <person name="Osipova E."/>
            <person name="Leigh N.D."/>
            <person name="Simon A."/>
            <person name="Yun M.H."/>
        </authorList>
    </citation>
    <scope>NUCLEOTIDE SEQUENCE</scope>
    <source>
        <strain evidence="2">20211129_DDA</strain>
        <tissue evidence="2">Liver</tissue>
    </source>
</reference>
<evidence type="ECO:0000313" key="2">
    <source>
        <dbReference type="EMBL" id="KAJ1120600.1"/>
    </source>
</evidence>
<accession>A0AAV7NWZ9</accession>